<dbReference type="WBParaSite" id="RSKR_0000949400.1">
    <property type="protein sequence ID" value="RSKR_0000949400.1"/>
    <property type="gene ID" value="RSKR_0000949400"/>
</dbReference>
<name>A0AC35UA64_9BILA</name>
<organism evidence="1 2">
    <name type="scientific">Rhabditophanes sp. KR3021</name>
    <dbReference type="NCBI Taxonomy" id="114890"/>
    <lineage>
        <taxon>Eukaryota</taxon>
        <taxon>Metazoa</taxon>
        <taxon>Ecdysozoa</taxon>
        <taxon>Nematoda</taxon>
        <taxon>Chromadorea</taxon>
        <taxon>Rhabditida</taxon>
        <taxon>Tylenchina</taxon>
        <taxon>Panagrolaimomorpha</taxon>
        <taxon>Strongyloidoidea</taxon>
        <taxon>Alloionematidae</taxon>
        <taxon>Rhabditophanes</taxon>
    </lineage>
</organism>
<evidence type="ECO:0000313" key="2">
    <source>
        <dbReference type="WBParaSite" id="RSKR_0000949400.1"/>
    </source>
</evidence>
<reference evidence="2" key="1">
    <citation type="submission" date="2016-11" db="UniProtKB">
        <authorList>
            <consortium name="WormBaseParasite"/>
        </authorList>
    </citation>
    <scope>IDENTIFICATION</scope>
    <source>
        <strain evidence="2">KR3021</strain>
    </source>
</reference>
<dbReference type="Proteomes" id="UP000095286">
    <property type="component" value="Unplaced"/>
</dbReference>
<protein>
    <submittedName>
        <fullName evidence="2">Bis(5'-adenosyl)-triphosphatase</fullName>
    </submittedName>
</protein>
<proteinExistence type="predicted"/>
<evidence type="ECO:0000313" key="1">
    <source>
        <dbReference type="Proteomes" id="UP000095286"/>
    </source>
</evidence>
<sequence>MAHLRKNLIAVAQLTSTHDLDENFKTCVQMVERAKDKRCAMIFFPECFDFVGKDAQQTIDLSMDLNCHYLQKFKTLASDNKMYMSLGGFHQLDPLRKEKPFNNHLIISDKGEIVGQYHKLHLFDLDIPGKVKLMESHFNSAGKKLVDPIDTPVGKIGLNICYDVRFPELGILHRKNGAQILAYPSAFTVETGMAHWETLMRARAIENQCYVISSGQVGNHNPKRSSYGHSLVVDVLICPLRQVKKLIELTDEETADLFIVAKKVQAKMEEKYGATSSTVSCQDGVDAGQSVLHVHIHIIPRTKGDLGPDPDAIYNEIMKHDKDGRTVRTHQQMTKEAMEFRNLF</sequence>
<accession>A0AC35UA64</accession>